<evidence type="ECO:0000256" key="4">
    <source>
        <dbReference type="ARBA" id="ARBA00022741"/>
    </source>
</evidence>
<dbReference type="AlphaFoldDB" id="A0A368JM92"/>
<reference evidence="10 11" key="1">
    <citation type="submission" date="2018-07" db="EMBL/GenBank/DDBJ databases">
        <title>Genome analysis of Larkinella rosea.</title>
        <authorList>
            <person name="Zhou Z."/>
            <person name="Wang G."/>
        </authorList>
    </citation>
    <scope>NUCLEOTIDE SEQUENCE [LARGE SCALE GENOMIC DNA]</scope>
    <source>
        <strain evidence="11">zzj9</strain>
    </source>
</reference>
<feature type="binding site" evidence="8">
    <location>
        <position position="77"/>
    </location>
    <ligand>
        <name>GTP</name>
        <dbReference type="ChEBI" id="CHEBI:37565"/>
    </ligand>
</feature>
<dbReference type="GO" id="GO:0046872">
    <property type="term" value="F:metal ion binding"/>
    <property type="evidence" value="ECO:0007669"/>
    <property type="project" value="UniProtKB-KW"/>
</dbReference>
<comment type="catalytic activity">
    <reaction evidence="8">
        <text>Mo-molybdopterin + GTP + H(+) = Mo-molybdopterin guanine dinucleotide + diphosphate</text>
        <dbReference type="Rhea" id="RHEA:34243"/>
        <dbReference type="ChEBI" id="CHEBI:15378"/>
        <dbReference type="ChEBI" id="CHEBI:33019"/>
        <dbReference type="ChEBI" id="CHEBI:37565"/>
        <dbReference type="ChEBI" id="CHEBI:71302"/>
        <dbReference type="ChEBI" id="CHEBI:71310"/>
        <dbReference type="EC" id="2.7.7.77"/>
    </reaction>
</comment>
<feature type="binding site" evidence="8">
    <location>
        <position position="30"/>
    </location>
    <ligand>
        <name>GTP</name>
        <dbReference type="ChEBI" id="CHEBI:37565"/>
    </ligand>
</feature>
<sequence>MTFTKPPEASSPLLGLVLAGGRSTRMGVDKSTIAYHGKPQYEYLCDLLAKYCDDVFLSVNAEQAHQLADSRFKLLPDDSTVKGPLAGILTAFQNQSTHHAWLVVVCDLPFLSEQSIQKLVFNRKSETIATAFWDSDHRFPEPSVCIWEPAAYPAILRGIAEGTPYPRTILMNNTIELLEIEDVNELTNVNTPDGLAPQQQDAVFLREAIRLAKEGTQSSHAATPPHQSDDGF</sequence>
<evidence type="ECO:0000256" key="2">
    <source>
        <dbReference type="ARBA" id="ARBA00022679"/>
    </source>
</evidence>
<evidence type="ECO:0000256" key="8">
    <source>
        <dbReference type="HAMAP-Rule" id="MF_00316"/>
    </source>
</evidence>
<protein>
    <recommendedName>
        <fullName evidence="8">Probable molybdenum cofactor guanylyltransferase</fullName>
        <shortName evidence="8">MoCo guanylyltransferase</shortName>
        <ecNumber evidence="8">2.7.7.77</ecNumber>
    </recommendedName>
    <alternativeName>
        <fullName evidence="8">GTP:molybdopterin guanylyltransferase</fullName>
    </alternativeName>
    <alternativeName>
        <fullName evidence="8">Mo-MPT guanylyltransferase</fullName>
    </alternativeName>
    <alternativeName>
        <fullName evidence="8">Molybdopterin guanylyltransferase</fullName>
    </alternativeName>
    <alternativeName>
        <fullName evidence="8">Molybdopterin-guanine dinucleotide synthase</fullName>
        <shortName evidence="8">MGD synthase</shortName>
    </alternativeName>
</protein>
<comment type="cofactor">
    <cofactor evidence="8">
        <name>Mg(2+)</name>
        <dbReference type="ChEBI" id="CHEBI:18420"/>
    </cofactor>
</comment>
<feature type="binding site" evidence="8">
    <location>
        <position position="107"/>
    </location>
    <ligand>
        <name>Mg(2+)</name>
        <dbReference type="ChEBI" id="CHEBI:18420"/>
    </ligand>
</feature>
<dbReference type="PANTHER" id="PTHR19136">
    <property type="entry name" value="MOLYBDENUM COFACTOR GUANYLYLTRANSFERASE"/>
    <property type="match status" value="1"/>
</dbReference>
<dbReference type="HAMAP" id="MF_00316">
    <property type="entry name" value="MobA"/>
    <property type="match status" value="1"/>
</dbReference>
<keyword evidence="7 8" id="KW-0501">Molybdenum cofactor biosynthesis</keyword>
<keyword evidence="3 8" id="KW-0479">Metal-binding</keyword>
<keyword evidence="1 8" id="KW-0963">Cytoplasm</keyword>
<keyword evidence="11" id="KW-1185">Reference proteome</keyword>
<keyword evidence="6 8" id="KW-0342">GTP-binding</keyword>
<dbReference type="EMBL" id="QOWE01000013">
    <property type="protein sequence ID" value="RCR68405.1"/>
    <property type="molecule type" value="Genomic_DNA"/>
</dbReference>
<dbReference type="RefSeq" id="WP_114407180.1">
    <property type="nucleotide sequence ID" value="NZ_QOWE01000013.1"/>
</dbReference>
<evidence type="ECO:0000256" key="5">
    <source>
        <dbReference type="ARBA" id="ARBA00022842"/>
    </source>
</evidence>
<evidence type="ECO:0000313" key="10">
    <source>
        <dbReference type="EMBL" id="RCR68405.1"/>
    </source>
</evidence>
<evidence type="ECO:0000256" key="3">
    <source>
        <dbReference type="ARBA" id="ARBA00022723"/>
    </source>
</evidence>
<comment type="similarity">
    <text evidence="8">Belongs to the MobA family.</text>
</comment>
<comment type="domain">
    <text evidence="8">The N-terminal domain determines nucleotide recognition and specific binding, while the C-terminal domain determines the specific binding to the target protein.</text>
</comment>
<feature type="binding site" evidence="8">
    <location>
        <position position="107"/>
    </location>
    <ligand>
        <name>GTP</name>
        <dbReference type="ChEBI" id="CHEBI:37565"/>
    </ligand>
</feature>
<comment type="function">
    <text evidence="8">Transfers a GMP moiety from GTP to Mo-molybdopterin (Mo-MPT) cofactor (Moco or molybdenum cofactor) to form Mo-molybdopterin guanine dinucleotide (Mo-MGD) cofactor.</text>
</comment>
<keyword evidence="4 8" id="KW-0547">Nucleotide-binding</keyword>
<dbReference type="OrthoDB" id="9788394at2"/>
<dbReference type="SUPFAM" id="SSF53448">
    <property type="entry name" value="Nucleotide-diphospho-sugar transferases"/>
    <property type="match status" value="1"/>
</dbReference>
<comment type="subcellular location">
    <subcellularLocation>
        <location evidence="8">Cytoplasm</location>
    </subcellularLocation>
</comment>
<dbReference type="EC" id="2.7.7.77" evidence="8"/>
<dbReference type="Proteomes" id="UP000253383">
    <property type="component" value="Unassembled WGS sequence"/>
</dbReference>
<comment type="caution">
    <text evidence="8">Lacks conserved residue(s) required for the propagation of feature annotation.</text>
</comment>
<evidence type="ECO:0000256" key="6">
    <source>
        <dbReference type="ARBA" id="ARBA00023134"/>
    </source>
</evidence>
<feature type="domain" description="MobA-like NTP transferase" evidence="9">
    <location>
        <begin position="15"/>
        <end position="158"/>
    </location>
</feature>
<dbReference type="GO" id="GO:0005525">
    <property type="term" value="F:GTP binding"/>
    <property type="evidence" value="ECO:0007669"/>
    <property type="project" value="UniProtKB-UniRule"/>
</dbReference>
<gene>
    <name evidence="8" type="primary">mobA</name>
    <name evidence="10" type="ORF">DUE52_16770</name>
</gene>
<dbReference type="Pfam" id="PF12804">
    <property type="entry name" value="NTP_transf_3"/>
    <property type="match status" value="1"/>
</dbReference>
<evidence type="ECO:0000313" key="11">
    <source>
        <dbReference type="Proteomes" id="UP000253383"/>
    </source>
</evidence>
<dbReference type="InterPro" id="IPR029044">
    <property type="entry name" value="Nucleotide-diphossugar_trans"/>
</dbReference>
<dbReference type="CDD" id="cd02503">
    <property type="entry name" value="MobA"/>
    <property type="match status" value="1"/>
</dbReference>
<keyword evidence="10" id="KW-0548">Nucleotidyltransferase</keyword>
<organism evidence="10 11">
    <name type="scientific">Larkinella punicea</name>
    <dbReference type="NCBI Taxonomy" id="2315727"/>
    <lineage>
        <taxon>Bacteria</taxon>
        <taxon>Pseudomonadati</taxon>
        <taxon>Bacteroidota</taxon>
        <taxon>Cytophagia</taxon>
        <taxon>Cytophagales</taxon>
        <taxon>Spirosomataceae</taxon>
        <taxon>Larkinella</taxon>
    </lineage>
</organism>
<dbReference type="Gene3D" id="3.90.550.10">
    <property type="entry name" value="Spore Coat Polysaccharide Biosynthesis Protein SpsA, Chain A"/>
    <property type="match status" value="1"/>
</dbReference>
<dbReference type="GO" id="GO:0006777">
    <property type="term" value="P:Mo-molybdopterin cofactor biosynthetic process"/>
    <property type="evidence" value="ECO:0007669"/>
    <property type="project" value="UniProtKB-KW"/>
</dbReference>
<comment type="caution">
    <text evidence="10">The sequence shown here is derived from an EMBL/GenBank/DDBJ whole genome shotgun (WGS) entry which is preliminary data.</text>
</comment>
<dbReference type="PANTHER" id="PTHR19136:SF81">
    <property type="entry name" value="MOLYBDENUM COFACTOR GUANYLYLTRANSFERASE"/>
    <property type="match status" value="1"/>
</dbReference>
<feature type="binding site" evidence="8">
    <location>
        <begin position="18"/>
        <end position="20"/>
    </location>
    <ligand>
        <name>GTP</name>
        <dbReference type="ChEBI" id="CHEBI:37565"/>
    </ligand>
</feature>
<keyword evidence="5 8" id="KW-0460">Magnesium</keyword>
<evidence type="ECO:0000256" key="7">
    <source>
        <dbReference type="ARBA" id="ARBA00023150"/>
    </source>
</evidence>
<accession>A0A368JM92</accession>
<dbReference type="InterPro" id="IPR025877">
    <property type="entry name" value="MobA-like_NTP_Trfase"/>
</dbReference>
<proteinExistence type="inferred from homology"/>
<dbReference type="InterPro" id="IPR013482">
    <property type="entry name" value="Molybde_CF_guanTrfase"/>
</dbReference>
<name>A0A368JM92_9BACT</name>
<dbReference type="GO" id="GO:0061603">
    <property type="term" value="F:molybdenum cofactor guanylyltransferase activity"/>
    <property type="evidence" value="ECO:0007669"/>
    <property type="project" value="UniProtKB-EC"/>
</dbReference>
<evidence type="ECO:0000256" key="1">
    <source>
        <dbReference type="ARBA" id="ARBA00022490"/>
    </source>
</evidence>
<evidence type="ECO:0000259" key="9">
    <source>
        <dbReference type="Pfam" id="PF12804"/>
    </source>
</evidence>
<dbReference type="GO" id="GO:0005737">
    <property type="term" value="C:cytoplasm"/>
    <property type="evidence" value="ECO:0007669"/>
    <property type="project" value="UniProtKB-SubCell"/>
</dbReference>
<keyword evidence="2 8" id="KW-0808">Transferase</keyword>